<evidence type="ECO:0000313" key="1">
    <source>
        <dbReference type="EMBL" id="KAK0433371.1"/>
    </source>
</evidence>
<reference evidence="1" key="1">
    <citation type="submission" date="2023-06" db="EMBL/GenBank/DDBJ databases">
        <authorList>
            <consortium name="Lawrence Berkeley National Laboratory"/>
            <person name="Ahrendt S."/>
            <person name="Sahu N."/>
            <person name="Indic B."/>
            <person name="Wong-Bajracharya J."/>
            <person name="Merenyi Z."/>
            <person name="Ke H.-M."/>
            <person name="Monk M."/>
            <person name="Kocsube S."/>
            <person name="Drula E."/>
            <person name="Lipzen A."/>
            <person name="Balint B."/>
            <person name="Henrissat B."/>
            <person name="Andreopoulos B."/>
            <person name="Martin F.M."/>
            <person name="Harder C.B."/>
            <person name="Rigling D."/>
            <person name="Ford K.L."/>
            <person name="Foster G.D."/>
            <person name="Pangilinan J."/>
            <person name="Papanicolaou A."/>
            <person name="Barry K."/>
            <person name="LaButti K."/>
            <person name="Viragh M."/>
            <person name="Koriabine M."/>
            <person name="Yan M."/>
            <person name="Riley R."/>
            <person name="Champramary S."/>
            <person name="Plett K.L."/>
            <person name="Tsai I.J."/>
            <person name="Slot J."/>
            <person name="Sipos G."/>
            <person name="Plett J."/>
            <person name="Nagy L.G."/>
            <person name="Grigoriev I.V."/>
        </authorList>
    </citation>
    <scope>NUCLEOTIDE SEQUENCE</scope>
    <source>
        <strain evidence="1">FPL87.14</strain>
    </source>
</reference>
<protein>
    <submittedName>
        <fullName evidence="1">Uncharacterized protein</fullName>
    </submittedName>
</protein>
<dbReference type="Proteomes" id="UP001175226">
    <property type="component" value="Unassembled WGS sequence"/>
</dbReference>
<comment type="caution">
    <text evidence="1">The sequence shown here is derived from an EMBL/GenBank/DDBJ whole genome shotgun (WGS) entry which is preliminary data.</text>
</comment>
<feature type="non-terminal residue" evidence="1">
    <location>
        <position position="1"/>
    </location>
</feature>
<gene>
    <name evidence="1" type="ORF">EV421DRAFT_1718725</name>
</gene>
<proteinExistence type="predicted"/>
<accession>A0AA39IZI2</accession>
<evidence type="ECO:0000313" key="2">
    <source>
        <dbReference type="Proteomes" id="UP001175226"/>
    </source>
</evidence>
<dbReference type="EMBL" id="JAUEPT010000082">
    <property type="protein sequence ID" value="KAK0433371.1"/>
    <property type="molecule type" value="Genomic_DNA"/>
</dbReference>
<name>A0AA39IZI2_9AGAR</name>
<organism evidence="1 2">
    <name type="scientific">Armillaria borealis</name>
    <dbReference type="NCBI Taxonomy" id="47425"/>
    <lineage>
        <taxon>Eukaryota</taxon>
        <taxon>Fungi</taxon>
        <taxon>Dikarya</taxon>
        <taxon>Basidiomycota</taxon>
        <taxon>Agaricomycotina</taxon>
        <taxon>Agaricomycetes</taxon>
        <taxon>Agaricomycetidae</taxon>
        <taxon>Agaricales</taxon>
        <taxon>Marasmiineae</taxon>
        <taxon>Physalacriaceae</taxon>
        <taxon>Armillaria</taxon>
    </lineage>
</organism>
<sequence>FDEICSVAFNKKGVHVKMAEILRRTFKDITEVGDDIYQDKRRRTMPRTYKDTTVNTMFLD</sequence>
<keyword evidence="2" id="KW-1185">Reference proteome</keyword>
<dbReference type="AlphaFoldDB" id="A0AA39IZI2"/>